<dbReference type="Proteomes" id="UP000195043">
    <property type="component" value="Unassembled WGS sequence"/>
</dbReference>
<protein>
    <recommendedName>
        <fullName evidence="1">N-acetyltransferase domain-containing protein</fullName>
    </recommendedName>
</protein>
<dbReference type="CDD" id="cd04301">
    <property type="entry name" value="NAT_SF"/>
    <property type="match status" value="1"/>
</dbReference>
<dbReference type="InterPro" id="IPR053144">
    <property type="entry name" value="Acetyltransferase_Butenolide"/>
</dbReference>
<dbReference type="STRING" id="1834191.A5886_001659"/>
<gene>
    <name evidence="2" type="ORF">A5886_001659</name>
</gene>
<evidence type="ECO:0000313" key="3">
    <source>
        <dbReference type="Proteomes" id="UP000195043"/>
    </source>
</evidence>
<dbReference type="Pfam" id="PF13508">
    <property type="entry name" value="Acetyltransf_7"/>
    <property type="match status" value="1"/>
</dbReference>
<dbReference type="SUPFAM" id="SSF55729">
    <property type="entry name" value="Acyl-CoA N-acyltransferases (Nat)"/>
    <property type="match status" value="1"/>
</dbReference>
<organism evidence="2 3">
    <name type="scientific">Candidatus Enterococcus testudinis</name>
    <dbReference type="NCBI Taxonomy" id="1834191"/>
    <lineage>
        <taxon>Bacteria</taxon>
        <taxon>Bacillati</taxon>
        <taxon>Bacillota</taxon>
        <taxon>Bacilli</taxon>
        <taxon>Lactobacillales</taxon>
        <taxon>Enterococcaceae</taxon>
        <taxon>Enterococcus</taxon>
    </lineage>
</organism>
<dbReference type="PROSITE" id="PS51186">
    <property type="entry name" value="GNAT"/>
    <property type="match status" value="1"/>
</dbReference>
<proteinExistence type="predicted"/>
<comment type="caution">
    <text evidence="2">The sequence shown here is derived from an EMBL/GenBank/DDBJ whole genome shotgun (WGS) entry which is preliminary data.</text>
</comment>
<keyword evidence="3" id="KW-1185">Reference proteome</keyword>
<dbReference type="GO" id="GO:0016747">
    <property type="term" value="F:acyltransferase activity, transferring groups other than amino-acyl groups"/>
    <property type="evidence" value="ECO:0007669"/>
    <property type="project" value="InterPro"/>
</dbReference>
<dbReference type="InterPro" id="IPR000182">
    <property type="entry name" value="GNAT_dom"/>
</dbReference>
<dbReference type="InterPro" id="IPR016181">
    <property type="entry name" value="Acyl_CoA_acyltransferase"/>
</dbReference>
<accession>A0A242A6K3</accession>
<dbReference type="OrthoDB" id="9775804at2"/>
<reference evidence="2 3" key="1">
    <citation type="submission" date="2017-05" db="EMBL/GenBank/DDBJ databases">
        <title>The Genome Sequence of Enterococcus sp. 8G7_MSG3316.</title>
        <authorList>
            <consortium name="The Broad Institute Genomics Platform"/>
            <consortium name="The Broad Institute Genomic Center for Infectious Diseases"/>
            <person name="Earl A."/>
            <person name="Manson A."/>
            <person name="Schwartman J."/>
            <person name="Gilmore M."/>
            <person name="Abouelleil A."/>
            <person name="Cao P."/>
            <person name="Chapman S."/>
            <person name="Cusick C."/>
            <person name="Shea T."/>
            <person name="Young S."/>
            <person name="Neafsey D."/>
            <person name="Nusbaum C."/>
            <person name="Birren B."/>
        </authorList>
    </citation>
    <scope>NUCLEOTIDE SEQUENCE [LARGE SCALE GENOMIC DNA]</scope>
    <source>
        <strain evidence="2 3">8G7_MSG3316</strain>
    </source>
</reference>
<dbReference type="AlphaFoldDB" id="A0A242A6K3"/>
<evidence type="ECO:0000259" key="1">
    <source>
        <dbReference type="PROSITE" id="PS51186"/>
    </source>
</evidence>
<dbReference type="EMBL" id="NGKU01000001">
    <property type="protein sequence ID" value="OTN76582.1"/>
    <property type="molecule type" value="Genomic_DNA"/>
</dbReference>
<dbReference type="PANTHER" id="PTHR43233:SF1">
    <property type="entry name" value="FAMILY N-ACETYLTRANSFERASE, PUTATIVE (AFU_ORTHOLOGUE AFUA_6G03350)-RELATED"/>
    <property type="match status" value="1"/>
</dbReference>
<dbReference type="RefSeq" id="WP_086274520.1">
    <property type="nucleotide sequence ID" value="NZ_NGKU01000001.1"/>
</dbReference>
<dbReference type="Gene3D" id="3.40.630.30">
    <property type="match status" value="1"/>
</dbReference>
<sequence>MIQFRQSLPEDPQEVLSLYAEVGWTAYTKEPDRLLQGLAGSEVTAAYDQDYLVGLVRAVTDGQTILYIQDLLVRPSYQRQKIGQRLLEQMIVQYPHIRQKLLLTDDQEKTKTFYHACGFKEVKETGGVAFMYGK</sequence>
<evidence type="ECO:0000313" key="2">
    <source>
        <dbReference type="EMBL" id="OTN76582.1"/>
    </source>
</evidence>
<dbReference type="PANTHER" id="PTHR43233">
    <property type="entry name" value="FAMILY N-ACETYLTRANSFERASE, PUTATIVE (AFU_ORTHOLOGUE AFUA_6G03350)-RELATED"/>
    <property type="match status" value="1"/>
</dbReference>
<name>A0A242A6K3_9ENTE</name>
<feature type="domain" description="N-acetyltransferase" evidence="1">
    <location>
        <begin position="2"/>
        <end position="134"/>
    </location>
</feature>